<proteinExistence type="predicted"/>
<reference evidence="2" key="2">
    <citation type="submission" date="2021-02" db="EMBL/GenBank/DDBJ databases">
        <authorList>
            <person name="Kimball J.A."/>
            <person name="Haas M.W."/>
            <person name="Macchietto M."/>
            <person name="Kono T."/>
            <person name="Duquette J."/>
            <person name="Shao M."/>
        </authorList>
    </citation>
    <scope>NUCLEOTIDE SEQUENCE</scope>
    <source>
        <tissue evidence="2">Fresh leaf tissue</tissue>
    </source>
</reference>
<dbReference type="AlphaFoldDB" id="A0A8J5S966"/>
<comment type="caution">
    <text evidence="2">The sequence shown here is derived from an EMBL/GenBank/DDBJ whole genome shotgun (WGS) entry which is preliminary data.</text>
</comment>
<organism evidence="2 3">
    <name type="scientific">Zizania palustris</name>
    <name type="common">Northern wild rice</name>
    <dbReference type="NCBI Taxonomy" id="103762"/>
    <lineage>
        <taxon>Eukaryota</taxon>
        <taxon>Viridiplantae</taxon>
        <taxon>Streptophyta</taxon>
        <taxon>Embryophyta</taxon>
        <taxon>Tracheophyta</taxon>
        <taxon>Spermatophyta</taxon>
        <taxon>Magnoliopsida</taxon>
        <taxon>Liliopsida</taxon>
        <taxon>Poales</taxon>
        <taxon>Poaceae</taxon>
        <taxon>BOP clade</taxon>
        <taxon>Oryzoideae</taxon>
        <taxon>Oryzeae</taxon>
        <taxon>Zizaniinae</taxon>
        <taxon>Zizania</taxon>
    </lineage>
</organism>
<evidence type="ECO:0000313" key="2">
    <source>
        <dbReference type="EMBL" id="KAG8063207.1"/>
    </source>
</evidence>
<feature type="region of interest" description="Disordered" evidence="1">
    <location>
        <begin position="115"/>
        <end position="183"/>
    </location>
</feature>
<evidence type="ECO:0000256" key="1">
    <source>
        <dbReference type="SAM" id="MobiDB-lite"/>
    </source>
</evidence>
<evidence type="ECO:0000313" key="3">
    <source>
        <dbReference type="Proteomes" id="UP000729402"/>
    </source>
</evidence>
<sequence length="183" mass="20672">MEDIASSVGHYSCKVEMEESVNVQDLEQILSRGAPKRLKSFQDNKRIRRCSQCKGTNHDKRNCQMKSDKRHITLQSFVCAADDESTPRSYARQGIREECRNTLLPLCALSAEGRTEGMPRQERSPMMNPRKKLCTEGETEGMPERERSPVTNPRKKLCAEGETEGMPEREEAGRGPSSVTNLP</sequence>
<keyword evidence="3" id="KW-1185">Reference proteome</keyword>
<protein>
    <submittedName>
        <fullName evidence="2">Uncharacterized protein</fullName>
    </submittedName>
</protein>
<accession>A0A8J5S966</accession>
<name>A0A8J5S966_ZIZPA</name>
<gene>
    <name evidence="2" type="ORF">GUJ93_ZPchr0003g17001</name>
</gene>
<reference evidence="2" key="1">
    <citation type="journal article" date="2021" name="bioRxiv">
        <title>Whole Genome Assembly and Annotation of Northern Wild Rice, Zizania palustris L., Supports a Whole Genome Duplication in the Zizania Genus.</title>
        <authorList>
            <person name="Haas M."/>
            <person name="Kono T."/>
            <person name="Macchietto M."/>
            <person name="Millas R."/>
            <person name="McGilp L."/>
            <person name="Shao M."/>
            <person name="Duquette J."/>
            <person name="Hirsch C.N."/>
            <person name="Kimball J."/>
        </authorList>
    </citation>
    <scope>NUCLEOTIDE SEQUENCE</scope>
    <source>
        <tissue evidence="2">Fresh leaf tissue</tissue>
    </source>
</reference>
<dbReference type="Proteomes" id="UP000729402">
    <property type="component" value="Unassembled WGS sequence"/>
</dbReference>
<dbReference type="EMBL" id="JAAALK010000286">
    <property type="protein sequence ID" value="KAG8063207.1"/>
    <property type="molecule type" value="Genomic_DNA"/>
</dbReference>